<dbReference type="PANTHER" id="PTHR33841">
    <property type="entry name" value="DNA METHYLTRANSFERASE YEEA-RELATED"/>
    <property type="match status" value="1"/>
</dbReference>
<dbReference type="InterPro" id="IPR003356">
    <property type="entry name" value="DNA_methylase_A-5"/>
</dbReference>
<dbReference type="InterPro" id="IPR050953">
    <property type="entry name" value="N4_N6_ade-DNA_methylase"/>
</dbReference>
<accession>A0A3E1YAD6</accession>
<dbReference type="GO" id="GO:0008170">
    <property type="term" value="F:N-methyltransferase activity"/>
    <property type="evidence" value="ECO:0007669"/>
    <property type="project" value="InterPro"/>
</dbReference>
<evidence type="ECO:0000313" key="7">
    <source>
        <dbReference type="EMBL" id="RFS22704.1"/>
    </source>
</evidence>
<feature type="domain" description="Restriction endonuclease BpuSI N-terminal" evidence="6">
    <location>
        <begin position="6"/>
        <end position="109"/>
    </location>
</feature>
<keyword evidence="8" id="KW-1185">Reference proteome</keyword>
<evidence type="ECO:0000259" key="6">
    <source>
        <dbReference type="Pfam" id="PF15516"/>
    </source>
</evidence>
<evidence type="ECO:0000256" key="3">
    <source>
        <dbReference type="ARBA" id="ARBA00022679"/>
    </source>
</evidence>
<evidence type="ECO:0000313" key="8">
    <source>
        <dbReference type="Proteomes" id="UP000260644"/>
    </source>
</evidence>
<evidence type="ECO:0000259" key="5">
    <source>
        <dbReference type="Pfam" id="PF02384"/>
    </source>
</evidence>
<dbReference type="GO" id="GO:0003677">
    <property type="term" value="F:DNA binding"/>
    <property type="evidence" value="ECO:0007669"/>
    <property type="project" value="InterPro"/>
</dbReference>
<dbReference type="SUPFAM" id="SSF53335">
    <property type="entry name" value="S-adenosyl-L-methionine-dependent methyltransferases"/>
    <property type="match status" value="1"/>
</dbReference>
<keyword evidence="3" id="KW-0808">Transferase</keyword>
<dbReference type="PANTHER" id="PTHR33841:SF5">
    <property type="entry name" value="DNA METHYLASE (MODIFICATION METHYLASE) (METHYLTRANSFERASE)-RELATED"/>
    <property type="match status" value="1"/>
</dbReference>
<reference evidence="7 8" key="1">
    <citation type="submission" date="2018-07" db="EMBL/GenBank/DDBJ databases">
        <title>Chitinophaga K2CV101002-2 sp. nov., isolated from a monsoon evergreen broad-leaved forest soil.</title>
        <authorList>
            <person name="Lv Y."/>
        </authorList>
    </citation>
    <scope>NUCLEOTIDE SEQUENCE [LARGE SCALE GENOMIC DNA]</scope>
    <source>
        <strain evidence="7 8">GDMCC 1.1288</strain>
    </source>
</reference>
<proteinExistence type="inferred from homology"/>
<comment type="caution">
    <text evidence="7">The sequence shown here is derived from an EMBL/GenBank/DDBJ whole genome shotgun (WGS) entry which is preliminary data.</text>
</comment>
<evidence type="ECO:0000256" key="4">
    <source>
        <dbReference type="ARBA" id="ARBA00022691"/>
    </source>
</evidence>
<dbReference type="InterPro" id="IPR029126">
    <property type="entry name" value="BpuSI_N"/>
</dbReference>
<protein>
    <submittedName>
        <fullName evidence="7">Uncharacterized protein</fullName>
    </submittedName>
</protein>
<dbReference type="Pfam" id="PF15516">
    <property type="entry name" value="BpuSI_N"/>
    <property type="match status" value="1"/>
</dbReference>
<feature type="domain" description="DNA methylase adenine-specific" evidence="5">
    <location>
        <begin position="318"/>
        <end position="562"/>
    </location>
</feature>
<evidence type="ECO:0000256" key="1">
    <source>
        <dbReference type="ARBA" id="ARBA00006594"/>
    </source>
</evidence>
<dbReference type="EMBL" id="QPMM01000006">
    <property type="protein sequence ID" value="RFS22704.1"/>
    <property type="molecule type" value="Genomic_DNA"/>
</dbReference>
<dbReference type="Gene3D" id="3.90.1570.30">
    <property type="match status" value="1"/>
</dbReference>
<dbReference type="Pfam" id="PF02384">
    <property type="entry name" value="N6_Mtase"/>
    <property type="match status" value="1"/>
</dbReference>
<name>A0A3E1YAD6_9BACT</name>
<organism evidence="7 8">
    <name type="scientific">Chitinophaga silvatica</name>
    <dbReference type="NCBI Taxonomy" id="2282649"/>
    <lineage>
        <taxon>Bacteria</taxon>
        <taxon>Pseudomonadati</taxon>
        <taxon>Bacteroidota</taxon>
        <taxon>Chitinophagia</taxon>
        <taxon>Chitinophagales</taxon>
        <taxon>Chitinophagaceae</taxon>
        <taxon>Chitinophaga</taxon>
    </lineage>
</organism>
<dbReference type="AlphaFoldDB" id="A0A3E1YAD6"/>
<keyword evidence="2" id="KW-0489">Methyltransferase</keyword>
<dbReference type="OrthoDB" id="9814572at2"/>
<gene>
    <name evidence="7" type="ORF">DVR12_12995</name>
</gene>
<dbReference type="Gene3D" id="3.40.50.12420">
    <property type="match status" value="1"/>
</dbReference>
<keyword evidence="4" id="KW-0949">S-adenosyl-L-methionine</keyword>
<comment type="similarity">
    <text evidence="1">Belongs to the N(4)/N(6)-methyltransferase family.</text>
</comment>
<dbReference type="GO" id="GO:0032259">
    <property type="term" value="P:methylation"/>
    <property type="evidence" value="ECO:0007669"/>
    <property type="project" value="UniProtKB-KW"/>
</dbReference>
<sequence>MPQLWYNYDEVADFHPLVEQALQNALVNKGYNNIAEIVHHPSIPNSSITPDFAIRLKSNHHYIFICEVKRTERDVESQRYQNQTRSYVTDAGPHWAVGYHKYFCITNIERLILLADRNGPLMSCVLRNNPIQNPKFNPATHDATDAVAGLQNAFETILPVIFNRTNPDWDNNWEHIIETFHSNYIGLKSTLHGNSELPLYELFRLLAYAYLKDYYQQRNSPNSAYFRNFPTAGTSLSDFIRILSTNYTRIMQLDFRQIFSDHPSQNQRIFPNNLTDQQLQYFKNLIQCLINYNSHAVANNDSPSYFFNLLTSGIYDRDEMHSEGKIMSDSELSNLLAALCIDSDTARVLDPGCGDGALLDAAYDQISLIASTANRVKSHNEILSQVDGLEIDPFLSQLAAFRLLTKNLTQVNNTTQANIQIGDIFQNSRPLQYDVVLMNSPFLRNDNHKTSISGARKTAMINAIQATGVNCFVSDAQQPNLYFYFVNYIWHYLNNNGKAGIILMAKFLNNKDGEHLKAFLLDKAEAIITYPRKYFQDFAVTTAIVILKNGNNSANISFLKIADENILLNPESVKSILNTQQDTVTASYKLSVVPRTSLNAADNWKNYINDRRYEDVYNLPLFRNIDHHFSVIARGNAESNGASTIIFPTRDNRTSSYKGYGKRPGTAQASQPRTEITLPTALNGQIGHGIQNNMVRRNFSLSLNDLSIDEAFHFPGKFDDTQPYGLLPHLQGNSAFVEFYNDCITEFTEPTWKKVVNSAFNNTLIPKILIPRADRTKHVVYYNPHAVNITLSSNFFYCNDLQNHNVNVNDELQYQFVSSFLLSVFGQIQFELNASNQEGLRKLEGFQIKRFRIPDLSSITQSEIDNVVNEFLSLNAANIEFSGDEGTNTPRRNLDIAIGSIIFSRDHLGFRTVEEMVDYFELFLADLVEDRRI</sequence>
<dbReference type="InterPro" id="IPR029063">
    <property type="entry name" value="SAM-dependent_MTases_sf"/>
</dbReference>
<dbReference type="PRINTS" id="PR00507">
    <property type="entry name" value="N12N6MTFRASE"/>
</dbReference>
<dbReference type="Proteomes" id="UP000260644">
    <property type="component" value="Unassembled WGS sequence"/>
</dbReference>
<dbReference type="RefSeq" id="WP_116976097.1">
    <property type="nucleotide sequence ID" value="NZ_QPMM01000006.1"/>
</dbReference>
<dbReference type="CDD" id="cd02440">
    <property type="entry name" value="AdoMet_MTases"/>
    <property type="match status" value="1"/>
</dbReference>
<evidence type="ECO:0000256" key="2">
    <source>
        <dbReference type="ARBA" id="ARBA00022603"/>
    </source>
</evidence>